<sequence>MDKLKVLYEDFYRISRLYLEKETQSTTLAPDFDVDVSIFMNLVPVLEQKVVPVNADISDDDVLRMMKYCNYKLFSFWFLKSNAVVKSVYNKLETEDEQRTFTKLFKDILTNVQTLISINNMYNNIKQDTADIVSDSKKIIDIVHQIRNANCESSAYKLLQTNYNFIVKTINKILSDENYLLKIIAVFDSKLVTDKDKLTEYREIFTISTESIIHGIRCISELDIPTIEVENNKYIAFFKKILGMVILFQNNDLNSQKFIQAVSKLYVLIYQQFKTNPEVAYLLTDVLDSVKTKVSIDEIKQKGINNLQSLIKFISDNKTSYKAILSDEYTKRENSIIDILQSISEENRIEHGGNVINIRYLIDITKNRFFSKP</sequence>
<dbReference type="EMBL" id="MK388132">
    <property type="protein sequence ID" value="QAV40999.1"/>
    <property type="molecule type" value="Genomic_DNA"/>
</dbReference>
<dbReference type="Proteomes" id="UP000291290">
    <property type="component" value="Segment"/>
</dbReference>
<comment type="subcellular location">
    <subcellularLocation>
        <location evidence="1">Virion</location>
    </subcellularLocation>
</comment>
<gene>
    <name evidence="3" type="primary">m095L</name>
</gene>
<evidence type="ECO:0000313" key="9">
    <source>
        <dbReference type="Proteomes" id="UP000294706"/>
    </source>
</evidence>
<dbReference type="EMBL" id="MK388131">
    <property type="protein sequence ID" value="QAV40830.1"/>
    <property type="molecule type" value="Genomic_DNA"/>
</dbReference>
<evidence type="ECO:0000256" key="2">
    <source>
        <dbReference type="ARBA" id="ARBA00022844"/>
    </source>
</evidence>
<dbReference type="EMBL" id="MK388129">
    <property type="protein sequence ID" value="QAV40492.1"/>
    <property type="molecule type" value="Genomic_DNA"/>
</dbReference>
<organism evidence="3 9">
    <name type="scientific">Myxoma virus</name>
    <dbReference type="NCBI Taxonomy" id="10273"/>
    <lineage>
        <taxon>Viruses</taxon>
        <taxon>Varidnaviria</taxon>
        <taxon>Bamfordvirae</taxon>
        <taxon>Nucleocytoviricota</taxon>
        <taxon>Pokkesviricetes</taxon>
        <taxon>Chitovirales</taxon>
        <taxon>Poxviridae</taxon>
        <taxon>Chordopoxvirinae</taxon>
        <taxon>Leporipoxvirus</taxon>
        <taxon>Leporipoxvirus myxoma</taxon>
    </lineage>
</organism>
<keyword evidence="2" id="KW-0946">Virion</keyword>
<dbReference type="EMBL" id="MK388096">
    <property type="protein sequence ID" value="QAV34915.1"/>
    <property type="molecule type" value="Genomic_DNA"/>
</dbReference>
<dbReference type="Proteomes" id="UP000291454">
    <property type="component" value="Genome"/>
</dbReference>
<dbReference type="EMBL" id="MK388130">
    <property type="protein sequence ID" value="QAV40661.1"/>
    <property type="molecule type" value="Genomic_DNA"/>
</dbReference>
<proteinExistence type="predicted"/>
<accession>A0A481N1V3</accession>
<dbReference type="EMBL" id="MK388101">
    <property type="protein sequence ID" value="QAV35760.1"/>
    <property type="molecule type" value="Genomic_DNA"/>
</dbReference>
<dbReference type="Proteomes" id="UP000293069">
    <property type="component" value="Segment"/>
</dbReference>
<dbReference type="Proteomes" id="UP000292598">
    <property type="component" value="Segment"/>
</dbReference>
<dbReference type="EMBL" id="MK388109">
    <property type="protein sequence ID" value="QAV37112.1"/>
    <property type="molecule type" value="Genomic_DNA"/>
</dbReference>
<dbReference type="InterPro" id="IPR007008">
    <property type="entry name" value="Poxvirus_A6"/>
</dbReference>
<dbReference type="Proteomes" id="UP000293894">
    <property type="component" value="Genome"/>
</dbReference>
<name>A0A481N1V3_9POXV</name>
<evidence type="ECO:0000313" key="3">
    <source>
        <dbReference type="EMBL" id="QAV34577.1"/>
    </source>
</evidence>
<evidence type="ECO:0000313" key="4">
    <source>
        <dbReference type="EMBL" id="QAV34915.1"/>
    </source>
</evidence>
<evidence type="ECO:0000313" key="7">
    <source>
        <dbReference type="Proteomes" id="UP000291083"/>
    </source>
</evidence>
<dbReference type="Pfam" id="PF04924">
    <property type="entry name" value="Pox_A6"/>
    <property type="match status" value="1"/>
</dbReference>
<evidence type="ECO:0000313" key="5">
    <source>
        <dbReference type="EMBL" id="QAV35084.1"/>
    </source>
</evidence>
<evidence type="ECO:0000313" key="6">
    <source>
        <dbReference type="EMBL" id="QAV35591.1"/>
    </source>
</evidence>
<dbReference type="GO" id="GO:0044423">
    <property type="term" value="C:virion component"/>
    <property type="evidence" value="ECO:0007669"/>
    <property type="project" value="UniProtKB-KW"/>
</dbReference>
<dbReference type="Proteomes" id="UP000291149">
    <property type="component" value="Segment"/>
</dbReference>
<protein>
    <submittedName>
        <fullName evidence="3">M95L</fullName>
    </submittedName>
</protein>
<reference evidence="7 8" key="1">
    <citation type="journal article" date="2019" name="J. Virol.">
        <title>Punctuated evolution of myxoma virus: rapid and disjunct evolution of a recent viral lineage in Australia.</title>
        <authorList>
            <person name="Eden J.-S."/>
            <person name="Kerr P.J."/>
            <person name="Holmes E.C."/>
        </authorList>
    </citation>
    <scope>NUCLEOTIDE SEQUENCE [LARGE SCALE GENOMIC DNA]</scope>
    <source>
        <strain evidence="4">Aust/NSW/Euchareena</strain>
        <strain evidence="6">Aust/SA/Adelaide Hills/05-2012</strain>
        <strain evidence="3">Aust/SA/Coomandook/12-2013</strain>
        <strain evidence="5">Aust/SA/Turretfield</strain>
    </source>
</reference>
<dbReference type="Proteomes" id="UP000293088">
    <property type="component" value="Segment"/>
</dbReference>
<dbReference type="EMBL" id="MK388097">
    <property type="protein sequence ID" value="QAV35084.1"/>
    <property type="molecule type" value="Genomic_DNA"/>
</dbReference>
<dbReference type="Proteomes" id="UP000294706">
    <property type="component" value="Segment"/>
</dbReference>
<dbReference type="EMBL" id="MK388100">
    <property type="protein sequence ID" value="QAV35591.1"/>
    <property type="molecule type" value="Genomic_DNA"/>
</dbReference>
<dbReference type="Proteomes" id="UP000293723">
    <property type="component" value="Segment"/>
</dbReference>
<dbReference type="EMBL" id="MK388094">
    <property type="protein sequence ID" value="QAV34577.1"/>
    <property type="molecule type" value="Genomic_DNA"/>
</dbReference>
<dbReference type="Proteomes" id="UP000291083">
    <property type="component" value="Segment"/>
</dbReference>
<evidence type="ECO:0000313" key="8">
    <source>
        <dbReference type="Proteomes" id="UP000291290"/>
    </source>
</evidence>
<evidence type="ECO:0000256" key="1">
    <source>
        <dbReference type="ARBA" id="ARBA00004328"/>
    </source>
</evidence>